<dbReference type="InterPro" id="IPR001296">
    <property type="entry name" value="Glyco_trans_1"/>
</dbReference>
<reference evidence="4 5" key="1">
    <citation type="journal article" date="2015" name="Nature">
        <title>rRNA introns, odd ribosomes, and small enigmatic genomes across a large radiation of phyla.</title>
        <authorList>
            <person name="Brown C.T."/>
            <person name="Hug L.A."/>
            <person name="Thomas B.C."/>
            <person name="Sharon I."/>
            <person name="Castelle C.J."/>
            <person name="Singh A."/>
            <person name="Wilkins M.J."/>
            <person name="Williams K.H."/>
            <person name="Banfield J.F."/>
        </authorList>
    </citation>
    <scope>NUCLEOTIDE SEQUENCE [LARGE SCALE GENOMIC DNA]</scope>
</reference>
<dbReference type="SUPFAM" id="SSF53448">
    <property type="entry name" value="Nucleotide-diphospho-sugar transferases"/>
    <property type="match status" value="1"/>
</dbReference>
<feature type="domain" description="Glycosyl transferase family 1" evidence="1">
    <location>
        <begin position="450"/>
        <end position="605"/>
    </location>
</feature>
<name>A0A0G0X778_UNCKA</name>
<dbReference type="EMBL" id="LCBX01000012">
    <property type="protein sequence ID" value="KKS20929.1"/>
    <property type="molecule type" value="Genomic_DNA"/>
</dbReference>
<dbReference type="InterPro" id="IPR029044">
    <property type="entry name" value="Nucleotide-diphossugar_trans"/>
</dbReference>
<dbReference type="Pfam" id="PF00535">
    <property type="entry name" value="Glycos_transf_2"/>
    <property type="match status" value="1"/>
</dbReference>
<evidence type="ECO:0000313" key="5">
    <source>
        <dbReference type="Proteomes" id="UP000034507"/>
    </source>
</evidence>
<evidence type="ECO:0000259" key="1">
    <source>
        <dbReference type="Pfam" id="PF00534"/>
    </source>
</evidence>
<sequence>MKKDKLSIVIPAKNEEKRIARTLSLYGSYFDARKDQLDTEIIVVVNNSTDRTGSIVDEYAGKYPFIRKIETYYAAGKGGSVSLGFKEADGDYIGFVDADGAIPASELYKLYEFLDETPWLDGVTGVREKSSMKMSLKRRIISRFFNTHVRFLFKIPYTDTQCGAKIFKKAAAKSIAKKLSNTGWAFDVNLLLVAKYLNFRIMEFPVEWSEKEGSKFSMGEAFVQVPLELYSLKLLEISHTLNTAISGFLNKEPVSGIGTVSVEKGARNILIFSWRDIKNPEMGGSEVYVHEVAKRLAKNHNVTLFTSQSGNLSPQDEIDGVRIIRRGNFVTVYFWAFLHYILYLENETDFIIDVENGIPFFTTLYSKKPKLMILHHVHKNQWFKQFNPVIAIVGYIIESFIMPISYRKVPVVTVSPSSLQELKKIGFNDKRTYIAYNSIPPRIGTKFNESETPLMVYVGRVKAYKRLDIAINSLPYLIKQFSKVRMVIAGTGDDVDRLKLLAKKLKVEKYVEFLGFISEKKKWEILDKGWVFVMPSMKEGWGITIVEAAACGTPSVGFNVAGVRDSIKNGTTGLLSEDEQDFREKVQILIDNPKLREAMKQNSVKWAKMFSWETTARTFETIIDLYSGNKGLLSDKTYPWDLDLRTETLTSLASIK</sequence>
<comment type="caution">
    <text evidence="4">The sequence shown here is derived from an EMBL/GenBank/DDBJ whole genome shotgun (WGS) entry which is preliminary data.</text>
</comment>
<dbReference type="Gene3D" id="3.90.550.10">
    <property type="entry name" value="Spore Coat Polysaccharide Biosynthesis Protein SpsA, Chain A"/>
    <property type="match status" value="1"/>
</dbReference>
<dbReference type="PANTHER" id="PTHR10859:SF91">
    <property type="entry name" value="DOLICHYL-PHOSPHATE BETA-GLUCOSYLTRANSFERASE"/>
    <property type="match status" value="1"/>
</dbReference>
<dbReference type="Gene3D" id="3.40.50.2000">
    <property type="entry name" value="Glycogen Phosphorylase B"/>
    <property type="match status" value="2"/>
</dbReference>
<dbReference type="PATRIC" id="fig|1619119.3.peg.374"/>
<dbReference type="InterPro" id="IPR001173">
    <property type="entry name" value="Glyco_trans_2-like"/>
</dbReference>
<dbReference type="Pfam" id="PF00534">
    <property type="entry name" value="Glycos_transf_1"/>
    <property type="match status" value="1"/>
</dbReference>
<evidence type="ECO:0000259" key="2">
    <source>
        <dbReference type="Pfam" id="PF00535"/>
    </source>
</evidence>
<protein>
    <recommendedName>
        <fullName evidence="6">Glycosyltransferase</fullName>
    </recommendedName>
</protein>
<evidence type="ECO:0008006" key="6">
    <source>
        <dbReference type="Google" id="ProtNLM"/>
    </source>
</evidence>
<evidence type="ECO:0000313" key="4">
    <source>
        <dbReference type="EMBL" id="KKS20929.1"/>
    </source>
</evidence>
<dbReference type="CDD" id="cd03801">
    <property type="entry name" value="GT4_PimA-like"/>
    <property type="match status" value="1"/>
</dbReference>
<organism evidence="4 5">
    <name type="scientific">candidate division WWE3 bacterium GW2011_GWC1_41_7</name>
    <dbReference type="NCBI Taxonomy" id="1619119"/>
    <lineage>
        <taxon>Bacteria</taxon>
        <taxon>Katanobacteria</taxon>
    </lineage>
</organism>
<dbReference type="SUPFAM" id="SSF53756">
    <property type="entry name" value="UDP-Glycosyltransferase/glycogen phosphorylase"/>
    <property type="match status" value="1"/>
</dbReference>
<dbReference type="Pfam" id="PF13439">
    <property type="entry name" value="Glyco_transf_4"/>
    <property type="match status" value="1"/>
</dbReference>
<feature type="domain" description="Glycosyltransferase 2-like" evidence="2">
    <location>
        <begin position="7"/>
        <end position="173"/>
    </location>
</feature>
<dbReference type="InterPro" id="IPR028098">
    <property type="entry name" value="Glyco_trans_4-like_N"/>
</dbReference>
<gene>
    <name evidence="4" type="ORF">UU77_C0012G0013</name>
</gene>
<dbReference type="Proteomes" id="UP000034507">
    <property type="component" value="Unassembled WGS sequence"/>
</dbReference>
<dbReference type="PANTHER" id="PTHR10859">
    <property type="entry name" value="GLYCOSYL TRANSFERASE"/>
    <property type="match status" value="1"/>
</dbReference>
<dbReference type="GO" id="GO:0016757">
    <property type="term" value="F:glycosyltransferase activity"/>
    <property type="evidence" value="ECO:0007669"/>
    <property type="project" value="InterPro"/>
</dbReference>
<accession>A0A0G0X778</accession>
<dbReference type="AlphaFoldDB" id="A0A0G0X778"/>
<proteinExistence type="predicted"/>
<feature type="domain" description="Glycosyltransferase subfamily 4-like N-terminal" evidence="3">
    <location>
        <begin position="282"/>
        <end position="440"/>
    </location>
</feature>
<evidence type="ECO:0000259" key="3">
    <source>
        <dbReference type="Pfam" id="PF13439"/>
    </source>
</evidence>
<dbReference type="GO" id="GO:0006487">
    <property type="term" value="P:protein N-linked glycosylation"/>
    <property type="evidence" value="ECO:0007669"/>
    <property type="project" value="TreeGrafter"/>
</dbReference>